<feature type="region of interest" description="Disordered" evidence="1">
    <location>
        <begin position="162"/>
        <end position="183"/>
    </location>
</feature>
<dbReference type="EMBL" id="RBIR01000006">
    <property type="protein sequence ID" value="RKR18686.1"/>
    <property type="molecule type" value="Genomic_DNA"/>
</dbReference>
<evidence type="ECO:0000313" key="3">
    <source>
        <dbReference type="EMBL" id="RKR18686.1"/>
    </source>
</evidence>
<proteinExistence type="predicted"/>
<organism evidence="3 4">
    <name type="scientific">Arthrobacter oryzae</name>
    <dbReference type="NCBI Taxonomy" id="409290"/>
    <lineage>
        <taxon>Bacteria</taxon>
        <taxon>Bacillati</taxon>
        <taxon>Actinomycetota</taxon>
        <taxon>Actinomycetes</taxon>
        <taxon>Micrococcales</taxon>
        <taxon>Micrococcaceae</taxon>
        <taxon>Arthrobacter</taxon>
    </lineage>
</organism>
<feature type="compositionally biased region" description="Low complexity" evidence="1">
    <location>
        <begin position="166"/>
        <end position="177"/>
    </location>
</feature>
<protein>
    <submittedName>
        <fullName evidence="3">Spore maturation protein CgeB</fullName>
    </submittedName>
</protein>
<comment type="caution">
    <text evidence="3">The sequence shown here is derived from an EMBL/GenBank/DDBJ whole genome shotgun (WGS) entry which is preliminary data.</text>
</comment>
<sequence length="960" mass="105097">MLRTILDKPRAKLQRTWHDSPTGLPRTEFRLDPRLPANSGIALVKRSQWLRAEVAGNSELTVKVGLVQGSGHLAAKAGVIWIKYLDRSGGELASEAKLASGKNGHYVYLIPGPEGVPAFTLRTPTGCASVALGFAAWKATPGSISLQNGVSIEQTVRQPLPTKSLGQTGQITGHGTISPDEDSEGSLVLGKSPVWSAVSLHETKDLEGRINVLDPAAFGAPKVGVVIVKFLDKFGTDVSSRVEIPTGPLGDYFYIEPDSDGQFIFRLHAPDNCVTAELGFAAWNASAQRLPIRNGITFTALPPSAAEGLPPGIGPLQSDGKGLLFNPQTAKAAVFAPSKAPTWIRVATRGQSNFKLTLDVVKATGLDTARSGLLRVACVTSNGTTEVVSGLDHSQEYGAYAYIDARTAGARTFQVGVPRSAVELRVAVQTWEEAEGELLLANELQLESVNDSHIRQSERRVQRIASPPAAKQPKEFKVAIICDEFTYNSFKYEFDPIVLDPATWQQQLEEERPDLFLCESAWSGVDSRTRPWKGRIYASSNFAHENRREVLDILEWCRAESVPTVFWNKEDPTHYPDRVHDFVDTAVKFDHVFTTDRNCVEKYRDDYGHPSVHCLPFATQPKLFNPIGGSSRTDEVVFAGSWYANHQDRSAEMLAIFRQIMATGRKIKIFDRFFGSSDELHIFPSELLPYTVPAVSHAELASVYKSSIFGLNINTVTGSSTMFARRVFELMSSNTLVLSNDFAAAEEFFGDTLAIVGRDRSALVGLTPDEIERKRDSALHNVLEHHTYRARFEQILDVVGSSYQRPDDRLTVVYPVVNAAEASAALSSFSGFSSVARGVLLLLSPAIPDEEVRSLYSEFNKYGATVVSVALALRQGVLPESLIPTTHFVVLAPDTQVTPEDIRRAKLHTAYVDSPIVLGSGLKYEFTSSHKVADIIAPQDYIETVLQHAGAAIGGDFYHV</sequence>
<dbReference type="AlphaFoldDB" id="A0A495EQS7"/>
<feature type="domain" description="Spore protein YkvP/CgeB glycosyl transferase-like" evidence="2">
    <location>
        <begin position="692"/>
        <end position="797"/>
    </location>
</feature>
<evidence type="ECO:0000259" key="2">
    <source>
        <dbReference type="Pfam" id="PF13524"/>
    </source>
</evidence>
<name>A0A495EQS7_9MICC</name>
<gene>
    <name evidence="3" type="ORF">C8D78_2887</name>
</gene>
<dbReference type="Proteomes" id="UP000276055">
    <property type="component" value="Unassembled WGS sequence"/>
</dbReference>
<dbReference type="InterPro" id="IPR055259">
    <property type="entry name" value="YkvP/CgeB_Glyco_trans-like"/>
</dbReference>
<reference evidence="3 4" key="1">
    <citation type="submission" date="2018-10" db="EMBL/GenBank/DDBJ databases">
        <title>Genomic Encyclopedia of Type Strains, Phase IV (KMG-IV): sequencing the most valuable type-strain genomes for metagenomic binning, comparative biology and taxonomic classification.</title>
        <authorList>
            <person name="Goeker M."/>
        </authorList>
    </citation>
    <scope>NUCLEOTIDE SEQUENCE [LARGE SCALE GENOMIC DNA]</scope>
    <source>
        <strain evidence="3 4">DSM 25586</strain>
    </source>
</reference>
<accession>A0A495EQS7</accession>
<evidence type="ECO:0000256" key="1">
    <source>
        <dbReference type="SAM" id="MobiDB-lite"/>
    </source>
</evidence>
<dbReference type="RefSeq" id="WP_167467920.1">
    <property type="nucleotide sequence ID" value="NZ_RBIR01000006.1"/>
</dbReference>
<evidence type="ECO:0000313" key="4">
    <source>
        <dbReference type="Proteomes" id="UP000276055"/>
    </source>
</evidence>
<dbReference type="Pfam" id="PF13524">
    <property type="entry name" value="Glyco_trans_1_2"/>
    <property type="match status" value="1"/>
</dbReference>